<protein>
    <recommendedName>
        <fullName evidence="2">protein-tyrosine-phosphatase</fullName>
        <ecNumber evidence="2">3.1.3.48</ecNumber>
    </recommendedName>
</protein>
<dbReference type="EC" id="3.1.3.48" evidence="2"/>
<comment type="catalytic activity">
    <reaction evidence="5">
        <text>O-phospho-L-tyrosyl-[protein] + H2O = L-tyrosyl-[protein] + phosphate</text>
        <dbReference type="Rhea" id="RHEA:10684"/>
        <dbReference type="Rhea" id="RHEA-COMP:10136"/>
        <dbReference type="Rhea" id="RHEA-COMP:20101"/>
        <dbReference type="ChEBI" id="CHEBI:15377"/>
        <dbReference type="ChEBI" id="CHEBI:43474"/>
        <dbReference type="ChEBI" id="CHEBI:46858"/>
        <dbReference type="ChEBI" id="CHEBI:61978"/>
        <dbReference type="EC" id="3.1.3.48"/>
    </reaction>
</comment>
<keyword evidence="7" id="KW-1185">Reference proteome</keyword>
<name>A0ABS9CJ48_9FIRM</name>
<evidence type="ECO:0000256" key="2">
    <source>
        <dbReference type="ARBA" id="ARBA00013064"/>
    </source>
</evidence>
<dbReference type="InterPro" id="IPR016195">
    <property type="entry name" value="Pol/histidinol_Pase-like"/>
</dbReference>
<dbReference type="Gene3D" id="3.20.20.140">
    <property type="entry name" value="Metal-dependent hydrolases"/>
    <property type="match status" value="1"/>
</dbReference>
<keyword evidence="3" id="KW-0378">Hydrolase</keyword>
<comment type="similarity">
    <text evidence="1">Belongs to the metallo-dependent hydrolases superfamily. CpsB/CapC family.</text>
</comment>
<dbReference type="SUPFAM" id="SSF89550">
    <property type="entry name" value="PHP domain-like"/>
    <property type="match status" value="1"/>
</dbReference>
<sequence>MIDIHTHILPGVDDGSPRTAESLEMLRLAAASGVETVIATPHSNLPGVYANYNGEWLQASFDRLIRRAEEEEIPVRILRGMEVYATEDLPELLEAGRVLTLNDSRYVLMEFDFHEQANWCTRMLEGVLEAGYTPIVAHPERYYAVWQEPWCVYPWLEMGAHVQLTRGSILGKFGREAKRAADYLLQHNLVACIASDAHGSRNRIPEMDDILRYITAKYSPEYADMLLTENPAKICADMPLIQ</sequence>
<dbReference type="PANTHER" id="PTHR39181:SF1">
    <property type="entry name" value="TYROSINE-PROTEIN PHOSPHATASE YWQE"/>
    <property type="match status" value="1"/>
</dbReference>
<evidence type="ECO:0000313" key="6">
    <source>
        <dbReference type="EMBL" id="MCF2651174.1"/>
    </source>
</evidence>
<evidence type="ECO:0000256" key="5">
    <source>
        <dbReference type="ARBA" id="ARBA00051722"/>
    </source>
</evidence>
<dbReference type="InterPro" id="IPR016667">
    <property type="entry name" value="Caps_polysacc_synth_CpsB/CapC"/>
</dbReference>
<dbReference type="EMBL" id="JAFBIT010000001">
    <property type="protein sequence ID" value="MCF2651174.1"/>
    <property type="molecule type" value="Genomic_DNA"/>
</dbReference>
<proteinExistence type="inferred from homology"/>
<reference evidence="6 7" key="1">
    <citation type="submission" date="2020-12" db="EMBL/GenBank/DDBJ databases">
        <title>Whole genome sequences of gut porcine anaerobes.</title>
        <authorList>
            <person name="Kubasova T."/>
            <person name="Jahodarova E."/>
            <person name="Rychlik I."/>
        </authorList>
    </citation>
    <scope>NUCLEOTIDE SEQUENCE [LARGE SCALE GENOMIC DNA]</scope>
    <source>
        <strain evidence="6 7">An867</strain>
    </source>
</reference>
<evidence type="ECO:0000256" key="3">
    <source>
        <dbReference type="ARBA" id="ARBA00022801"/>
    </source>
</evidence>
<gene>
    <name evidence="6" type="ORF">JQM67_00925</name>
</gene>
<evidence type="ECO:0000256" key="1">
    <source>
        <dbReference type="ARBA" id="ARBA00005750"/>
    </source>
</evidence>
<dbReference type="PIRSF" id="PIRSF016557">
    <property type="entry name" value="Caps_synth_CpsB"/>
    <property type="match status" value="1"/>
</dbReference>
<dbReference type="RefSeq" id="WP_235322116.1">
    <property type="nucleotide sequence ID" value="NZ_JAFBIT010000001.1"/>
</dbReference>
<evidence type="ECO:0000256" key="4">
    <source>
        <dbReference type="ARBA" id="ARBA00022912"/>
    </source>
</evidence>
<dbReference type="Pfam" id="PF19567">
    <property type="entry name" value="CpsB_CapC"/>
    <property type="match status" value="1"/>
</dbReference>
<comment type="caution">
    <text evidence="6">The sequence shown here is derived from an EMBL/GenBank/DDBJ whole genome shotgun (WGS) entry which is preliminary data.</text>
</comment>
<keyword evidence="4" id="KW-0904">Protein phosphatase</keyword>
<dbReference type="PANTHER" id="PTHR39181">
    <property type="entry name" value="TYROSINE-PROTEIN PHOSPHATASE YWQE"/>
    <property type="match status" value="1"/>
</dbReference>
<accession>A0ABS9CJ48</accession>
<evidence type="ECO:0000313" key="7">
    <source>
        <dbReference type="Proteomes" id="UP001299220"/>
    </source>
</evidence>
<dbReference type="Proteomes" id="UP001299220">
    <property type="component" value="Unassembled WGS sequence"/>
</dbReference>
<organism evidence="6 7">
    <name type="scientific">Anaeromassilibacillus senegalensis</name>
    <dbReference type="NCBI Taxonomy" id="1673717"/>
    <lineage>
        <taxon>Bacteria</taxon>
        <taxon>Bacillati</taxon>
        <taxon>Bacillota</taxon>
        <taxon>Clostridia</taxon>
        <taxon>Eubacteriales</taxon>
        <taxon>Acutalibacteraceae</taxon>
        <taxon>Anaeromassilibacillus</taxon>
    </lineage>
</organism>